<comment type="caution">
    <text evidence="2">The sequence shown here is derived from an EMBL/GenBank/DDBJ whole genome shotgun (WGS) entry which is preliminary data.</text>
</comment>
<feature type="region of interest" description="Disordered" evidence="1">
    <location>
        <begin position="122"/>
        <end position="162"/>
    </location>
</feature>
<feature type="region of interest" description="Disordered" evidence="1">
    <location>
        <begin position="190"/>
        <end position="234"/>
    </location>
</feature>
<protein>
    <submittedName>
        <fullName evidence="2">Uncharacterized protein</fullName>
    </submittedName>
</protein>
<gene>
    <name evidence="2" type="ORF">PVAP13_2KG411661</name>
</gene>
<evidence type="ECO:0000313" key="2">
    <source>
        <dbReference type="EMBL" id="KAG2644368.1"/>
    </source>
</evidence>
<name>A0A8T0WAV9_PANVG</name>
<dbReference type="Proteomes" id="UP000823388">
    <property type="component" value="Chromosome 2K"/>
</dbReference>
<dbReference type="AlphaFoldDB" id="A0A8T0WAV9"/>
<feature type="compositionally biased region" description="Low complexity" evidence="1">
    <location>
        <begin position="194"/>
        <end position="213"/>
    </location>
</feature>
<feature type="region of interest" description="Disordered" evidence="1">
    <location>
        <begin position="1"/>
        <end position="50"/>
    </location>
</feature>
<feature type="compositionally biased region" description="Basic residues" evidence="1">
    <location>
        <begin position="153"/>
        <end position="162"/>
    </location>
</feature>
<dbReference type="EMBL" id="CM029039">
    <property type="protein sequence ID" value="KAG2644368.1"/>
    <property type="molecule type" value="Genomic_DNA"/>
</dbReference>
<reference evidence="2" key="1">
    <citation type="submission" date="2020-05" db="EMBL/GenBank/DDBJ databases">
        <title>WGS assembly of Panicum virgatum.</title>
        <authorList>
            <person name="Lovell J.T."/>
            <person name="Jenkins J."/>
            <person name="Shu S."/>
            <person name="Juenger T.E."/>
            <person name="Schmutz J."/>
        </authorList>
    </citation>
    <scope>NUCLEOTIDE SEQUENCE</scope>
    <source>
        <strain evidence="2">AP13</strain>
    </source>
</reference>
<accession>A0A8T0WAV9</accession>
<sequence length="255" mass="25496">MNAQGGAFAGSGGRDGGTPASGADGATGAQEGCGRAEPQPNSSSLLLAVPSMGNSSGRMAPSAATCCLYRKLVPIPVSCDVAESWCCSALAGSCSNAYASSPEPEAAAFSLSACAGAAAHGRTPSGCLAPPRPAVRRGGGVGLRPRRAAASPRLHRGRRRPRQIQAVHWRFLRGTLATVHAAARGAEAARRARPAAAARRAGAARGAGPAAAGRDGRRDGRPPTGRRVGAGRGWAGAWGAARAQEIGGWIGASYS</sequence>
<proteinExistence type="predicted"/>
<keyword evidence="3" id="KW-1185">Reference proteome</keyword>
<evidence type="ECO:0000256" key="1">
    <source>
        <dbReference type="SAM" id="MobiDB-lite"/>
    </source>
</evidence>
<organism evidence="2 3">
    <name type="scientific">Panicum virgatum</name>
    <name type="common">Blackwell switchgrass</name>
    <dbReference type="NCBI Taxonomy" id="38727"/>
    <lineage>
        <taxon>Eukaryota</taxon>
        <taxon>Viridiplantae</taxon>
        <taxon>Streptophyta</taxon>
        <taxon>Embryophyta</taxon>
        <taxon>Tracheophyta</taxon>
        <taxon>Spermatophyta</taxon>
        <taxon>Magnoliopsida</taxon>
        <taxon>Liliopsida</taxon>
        <taxon>Poales</taxon>
        <taxon>Poaceae</taxon>
        <taxon>PACMAD clade</taxon>
        <taxon>Panicoideae</taxon>
        <taxon>Panicodae</taxon>
        <taxon>Paniceae</taxon>
        <taxon>Panicinae</taxon>
        <taxon>Panicum</taxon>
        <taxon>Panicum sect. Hiantes</taxon>
    </lineage>
</organism>
<feature type="compositionally biased region" description="Gly residues" evidence="1">
    <location>
        <begin position="7"/>
        <end position="16"/>
    </location>
</feature>
<evidence type="ECO:0000313" key="3">
    <source>
        <dbReference type="Proteomes" id="UP000823388"/>
    </source>
</evidence>